<dbReference type="PANTHER" id="PTHR43031">
    <property type="entry name" value="FAD-DEPENDENT OXIDOREDUCTASE"/>
    <property type="match status" value="1"/>
</dbReference>
<evidence type="ECO:0000313" key="3">
    <source>
        <dbReference type="Proteomes" id="UP000565262"/>
    </source>
</evidence>
<organism evidence="2 3">
    <name type="scientific">Oceanospirillum sediminis</name>
    <dbReference type="NCBI Taxonomy" id="2760088"/>
    <lineage>
        <taxon>Bacteria</taxon>
        <taxon>Pseudomonadati</taxon>
        <taxon>Pseudomonadota</taxon>
        <taxon>Gammaproteobacteria</taxon>
        <taxon>Oceanospirillales</taxon>
        <taxon>Oceanospirillaceae</taxon>
        <taxon>Oceanospirillum</taxon>
    </lineage>
</organism>
<dbReference type="InterPro" id="IPR050229">
    <property type="entry name" value="GlpE_sulfurtransferase"/>
</dbReference>
<comment type="caution">
    <text evidence="2">The sequence shown here is derived from an EMBL/GenBank/DDBJ whole genome shotgun (WGS) entry which is preliminary data.</text>
</comment>
<name>A0A839IQC6_9GAMM</name>
<dbReference type="SUPFAM" id="SSF52821">
    <property type="entry name" value="Rhodanese/Cell cycle control phosphatase"/>
    <property type="match status" value="1"/>
</dbReference>
<proteinExistence type="predicted"/>
<dbReference type="Proteomes" id="UP000565262">
    <property type="component" value="Unassembled WGS sequence"/>
</dbReference>
<keyword evidence="3" id="KW-1185">Reference proteome</keyword>
<evidence type="ECO:0000313" key="2">
    <source>
        <dbReference type="EMBL" id="MBB1486689.1"/>
    </source>
</evidence>
<dbReference type="Gene3D" id="3.40.250.10">
    <property type="entry name" value="Rhodanese-like domain"/>
    <property type="match status" value="1"/>
</dbReference>
<reference evidence="2 3" key="1">
    <citation type="submission" date="2020-08" db="EMBL/GenBank/DDBJ databases">
        <title>Oceanospirillum sp. nov. isolated from marine sediment.</title>
        <authorList>
            <person name="Ji X."/>
        </authorList>
    </citation>
    <scope>NUCLEOTIDE SEQUENCE [LARGE SCALE GENOMIC DNA]</scope>
    <source>
        <strain evidence="2 3">D5</strain>
    </source>
</reference>
<protein>
    <submittedName>
        <fullName evidence="2">Rhodanese-like domain-containing protein</fullName>
    </submittedName>
</protein>
<accession>A0A839IQC6</accession>
<dbReference type="Pfam" id="PF00581">
    <property type="entry name" value="Rhodanese"/>
    <property type="match status" value="1"/>
</dbReference>
<dbReference type="EMBL" id="JACJFM010000008">
    <property type="protein sequence ID" value="MBB1486689.1"/>
    <property type="molecule type" value="Genomic_DNA"/>
</dbReference>
<evidence type="ECO:0000259" key="1">
    <source>
        <dbReference type="PROSITE" id="PS50206"/>
    </source>
</evidence>
<dbReference type="PANTHER" id="PTHR43031:SF18">
    <property type="entry name" value="RHODANESE-RELATED SULFURTRANSFERASES"/>
    <property type="match status" value="1"/>
</dbReference>
<feature type="domain" description="Rhodanese" evidence="1">
    <location>
        <begin position="35"/>
        <end position="125"/>
    </location>
</feature>
<dbReference type="AlphaFoldDB" id="A0A839IQC6"/>
<dbReference type="CDD" id="cd00158">
    <property type="entry name" value="RHOD"/>
    <property type="match status" value="1"/>
</dbReference>
<dbReference type="SMART" id="SM00450">
    <property type="entry name" value="RHOD"/>
    <property type="match status" value="1"/>
</dbReference>
<dbReference type="InterPro" id="IPR001763">
    <property type="entry name" value="Rhodanese-like_dom"/>
</dbReference>
<dbReference type="InterPro" id="IPR036873">
    <property type="entry name" value="Rhodanese-like_dom_sf"/>
</dbReference>
<sequence length="126" mass="13910">MLVGTFAILLILWLVYELQSGTKSLSSHEATMMVNRQDGVFLDVRDRNEFKNGHIAGAVNISLASLKERTGELEKYKDKPVIVVCKMGTSAGTAVTLLKQAGFEQARNLRGGMSQWQSENLPVVKK</sequence>
<dbReference type="PROSITE" id="PS50206">
    <property type="entry name" value="RHODANESE_3"/>
    <property type="match status" value="1"/>
</dbReference>
<gene>
    <name evidence="2" type="ORF">H4O21_08720</name>
</gene>